<dbReference type="EMBL" id="CYGX02000004">
    <property type="protein sequence ID" value="SIT35159.1"/>
    <property type="molecule type" value="Genomic_DNA"/>
</dbReference>
<name>A0A1N7RJ84_9BURK</name>
<keyword evidence="2" id="KW-1185">Reference proteome</keyword>
<evidence type="ECO:0000313" key="1">
    <source>
        <dbReference type="EMBL" id="SIT35159.1"/>
    </source>
</evidence>
<proteinExistence type="predicted"/>
<sequence length="469" mass="52063">MASNETKRSRFSGPCTDCGYKNDCKAYVELSDHLFSHAKFNSEPVLSVMDQALDELVRLYIGSLGILRSQRRLEQSALGNALSALVDLCITGIYTNGLINDRAEFVQEALICRDGHAIFPYTWMCPVCVAAGRSRPDCYLPGARREKKNGKIRDFPNVDRLAKPGGRAIGDQGIQAIKSLLRAVLKVSDPTARLRDGGGARGEFDLTVATHEVLAFIEVKAKPLVSYPLVVDISDSDNREKHHRWQNISAGAAKSFSLFLGAIKEFLNLSRPTIDNVDSWPLPDLARLAGNPDTVACIIDNWSQHASAYATWKDEPDRLRWHRFGCGNFNTDDIDGTRVEKRVANTKELPGLDRTDDIKKGAAQVLRYSRLKFLCEKRSLHSVLMGNTDALTHHDDYVSPLLHLKVIDSQGAPERTEWIFDAMIGLTHNHFNASKLGEIFAFERLLTALTPPTNDLTEALAHAQDASLP</sequence>
<gene>
    <name evidence="1" type="ORF">BN2475_40025</name>
</gene>
<protein>
    <submittedName>
        <fullName evidence="1">Uncharacterized protein</fullName>
    </submittedName>
</protein>
<reference evidence="1 2" key="1">
    <citation type="submission" date="2016-12" db="EMBL/GenBank/DDBJ databases">
        <authorList>
            <person name="Song W.-J."/>
            <person name="Kurnit D.M."/>
        </authorList>
    </citation>
    <scope>NUCLEOTIDE SEQUENCE [LARGE SCALE GENOMIC DNA]</scope>
    <source>
        <strain evidence="1 2">STM7296</strain>
    </source>
</reference>
<dbReference type="Proteomes" id="UP000187012">
    <property type="component" value="Unassembled WGS sequence"/>
</dbReference>
<dbReference type="AlphaFoldDB" id="A0A1N7RJ84"/>
<dbReference type="STRING" id="1247936.BN2475_40025"/>
<organism evidence="1 2">
    <name type="scientific">Paraburkholderia ribeironis</name>
    <dbReference type="NCBI Taxonomy" id="1247936"/>
    <lineage>
        <taxon>Bacteria</taxon>
        <taxon>Pseudomonadati</taxon>
        <taxon>Pseudomonadota</taxon>
        <taxon>Betaproteobacteria</taxon>
        <taxon>Burkholderiales</taxon>
        <taxon>Burkholderiaceae</taxon>
        <taxon>Paraburkholderia</taxon>
    </lineage>
</organism>
<evidence type="ECO:0000313" key="2">
    <source>
        <dbReference type="Proteomes" id="UP000187012"/>
    </source>
</evidence>
<accession>A0A1N7RJ84</accession>